<evidence type="ECO:0000313" key="2">
    <source>
        <dbReference type="Proteomes" id="UP001597419"/>
    </source>
</evidence>
<gene>
    <name evidence="1" type="ORF">ACFSYJ_14505</name>
</gene>
<dbReference type="InterPro" id="IPR028962">
    <property type="entry name" value="Imm10"/>
</dbReference>
<evidence type="ECO:0000313" key="1">
    <source>
        <dbReference type="EMBL" id="MFD2459823.1"/>
    </source>
</evidence>
<protein>
    <submittedName>
        <fullName evidence="1">Imm10 family immunity protein</fullName>
    </submittedName>
</protein>
<dbReference type="Pfam" id="PF15588">
    <property type="entry name" value="Imm10"/>
    <property type="match status" value="1"/>
</dbReference>
<proteinExistence type="predicted"/>
<dbReference type="EMBL" id="JBHUKU010000007">
    <property type="protein sequence ID" value="MFD2459823.1"/>
    <property type="molecule type" value="Genomic_DNA"/>
</dbReference>
<dbReference type="Proteomes" id="UP001597419">
    <property type="component" value="Unassembled WGS sequence"/>
</dbReference>
<sequence>MLDESSGDTLEFQRSLTHDAQDVRLGQDTFAIVRGGGAVHYGGLTRFTLGDGVLALDFDTEAAAVLELPPHLELALDEEAARTVADHLPRIVPRSP</sequence>
<keyword evidence="2" id="KW-1185">Reference proteome</keyword>
<dbReference type="RefSeq" id="WP_345403286.1">
    <property type="nucleotide sequence ID" value="NZ_BAABHG010000014.1"/>
</dbReference>
<organism evidence="1 2">
    <name type="scientific">Amycolatopsis samaneae</name>
    <dbReference type="NCBI Taxonomy" id="664691"/>
    <lineage>
        <taxon>Bacteria</taxon>
        <taxon>Bacillati</taxon>
        <taxon>Actinomycetota</taxon>
        <taxon>Actinomycetes</taxon>
        <taxon>Pseudonocardiales</taxon>
        <taxon>Pseudonocardiaceae</taxon>
        <taxon>Amycolatopsis</taxon>
    </lineage>
</organism>
<comment type="caution">
    <text evidence="1">The sequence shown here is derived from an EMBL/GenBank/DDBJ whole genome shotgun (WGS) entry which is preliminary data.</text>
</comment>
<accession>A0ABW5GE88</accession>
<name>A0ABW5GE88_9PSEU</name>
<reference evidence="2" key="1">
    <citation type="journal article" date="2019" name="Int. J. Syst. Evol. Microbiol.">
        <title>The Global Catalogue of Microorganisms (GCM) 10K type strain sequencing project: providing services to taxonomists for standard genome sequencing and annotation.</title>
        <authorList>
            <consortium name="The Broad Institute Genomics Platform"/>
            <consortium name="The Broad Institute Genome Sequencing Center for Infectious Disease"/>
            <person name="Wu L."/>
            <person name="Ma J."/>
        </authorList>
    </citation>
    <scope>NUCLEOTIDE SEQUENCE [LARGE SCALE GENOMIC DNA]</scope>
    <source>
        <strain evidence="2">CGMCC 4.7643</strain>
    </source>
</reference>